<protein>
    <submittedName>
        <fullName evidence="1">Uncharacterized protein</fullName>
    </submittedName>
</protein>
<gene>
    <name evidence="1" type="ORF">E5K00_14745</name>
</gene>
<evidence type="ECO:0000313" key="2">
    <source>
        <dbReference type="Proteomes" id="UP000297549"/>
    </source>
</evidence>
<keyword evidence="2" id="KW-1185">Reference proteome</keyword>
<name>A0A4Z0PW52_9BACT</name>
<dbReference type="Proteomes" id="UP000297549">
    <property type="component" value="Unassembled WGS sequence"/>
</dbReference>
<organism evidence="1 2">
    <name type="scientific">Hymenobacter aquaticus</name>
    <dbReference type="NCBI Taxonomy" id="1867101"/>
    <lineage>
        <taxon>Bacteria</taxon>
        <taxon>Pseudomonadati</taxon>
        <taxon>Bacteroidota</taxon>
        <taxon>Cytophagia</taxon>
        <taxon>Cytophagales</taxon>
        <taxon>Hymenobacteraceae</taxon>
        <taxon>Hymenobacter</taxon>
    </lineage>
</organism>
<sequence>MPSISNPFADSTVHNDTLLHYLTLQGRLSNQEFGEAFQVIHDKRRRAAPPGSQAAPPKAADKRAAMRLYGQLGFGDYDAQHGLLRVHPPGVILLPAPTGFCGRRMLLTGARTRQLIEDISQQAAALDVEVEVSPQPNSNTHLLLPDRVVLTARGTAQTSYGLPKLKHLAAECRLQFCSDLVQPELMAFSTKLEAYGASLQPHNDELPDDWKQSWFNPQTLQWQEGIGDKSFSLVEFELTVYRRHCYLWQDNIPYAVDKSWGRYLVLSRAEAGAPKRVLLHSQSQELLAVPAATPLPELPARAATLLSGLAPEQCFIEYGGQIRRYNVYSAPGMYTLLYNKLPELLGQKIIEVQHLNCLPPSCYE</sequence>
<comment type="caution">
    <text evidence="1">The sequence shown here is derived from an EMBL/GenBank/DDBJ whole genome shotgun (WGS) entry which is preliminary data.</text>
</comment>
<dbReference type="OrthoDB" id="800063at2"/>
<reference evidence="1 2" key="1">
    <citation type="submission" date="2019-04" db="EMBL/GenBank/DDBJ databases">
        <authorList>
            <person name="Feng G."/>
            <person name="Zhang J."/>
            <person name="Zhu H."/>
        </authorList>
    </citation>
    <scope>NUCLEOTIDE SEQUENCE [LARGE SCALE GENOMIC DNA]</scope>
    <source>
        <strain evidence="1 2">JCM 31653</strain>
    </source>
</reference>
<accession>A0A4Z0PW52</accession>
<dbReference type="AlphaFoldDB" id="A0A4Z0PW52"/>
<proteinExistence type="predicted"/>
<dbReference type="EMBL" id="SRLC01000002">
    <property type="protein sequence ID" value="TGE21539.1"/>
    <property type="molecule type" value="Genomic_DNA"/>
</dbReference>
<dbReference type="RefSeq" id="WP_135464086.1">
    <property type="nucleotide sequence ID" value="NZ_SRLC01000002.1"/>
</dbReference>
<evidence type="ECO:0000313" key="1">
    <source>
        <dbReference type="EMBL" id="TGE21539.1"/>
    </source>
</evidence>